<accession>A0AAN9ABH9</accession>
<comment type="caution">
    <text evidence="1">The sequence shown here is derived from an EMBL/GenBank/DDBJ whole genome shotgun (WGS) entry which is preliminary data.</text>
</comment>
<protein>
    <submittedName>
        <fullName evidence="1">Uncharacterized protein</fullName>
    </submittedName>
</protein>
<sequence>MTITARDLGVNILSDLSPEMHINGVARAAYAFLANVRVSFRHIDKEMFRNIYAAY</sequence>
<organism evidence="1 2">
    <name type="scientific">Halocaridina rubra</name>
    <name type="common">Hawaiian red shrimp</name>
    <dbReference type="NCBI Taxonomy" id="373956"/>
    <lineage>
        <taxon>Eukaryota</taxon>
        <taxon>Metazoa</taxon>
        <taxon>Ecdysozoa</taxon>
        <taxon>Arthropoda</taxon>
        <taxon>Crustacea</taxon>
        <taxon>Multicrustacea</taxon>
        <taxon>Malacostraca</taxon>
        <taxon>Eumalacostraca</taxon>
        <taxon>Eucarida</taxon>
        <taxon>Decapoda</taxon>
        <taxon>Pleocyemata</taxon>
        <taxon>Caridea</taxon>
        <taxon>Atyoidea</taxon>
        <taxon>Atyidae</taxon>
        <taxon>Halocaridina</taxon>
    </lineage>
</organism>
<gene>
    <name evidence="1" type="ORF">SK128_005412</name>
</gene>
<evidence type="ECO:0000313" key="1">
    <source>
        <dbReference type="EMBL" id="KAK7077767.1"/>
    </source>
</evidence>
<reference evidence="1 2" key="1">
    <citation type="submission" date="2023-11" db="EMBL/GenBank/DDBJ databases">
        <title>Halocaridina rubra genome assembly.</title>
        <authorList>
            <person name="Smith C."/>
        </authorList>
    </citation>
    <scope>NUCLEOTIDE SEQUENCE [LARGE SCALE GENOMIC DNA]</scope>
    <source>
        <strain evidence="1">EP-1</strain>
        <tissue evidence="1">Whole</tissue>
    </source>
</reference>
<keyword evidence="2" id="KW-1185">Reference proteome</keyword>
<feature type="non-terminal residue" evidence="1">
    <location>
        <position position="55"/>
    </location>
</feature>
<dbReference type="AlphaFoldDB" id="A0AAN9ABH9"/>
<evidence type="ECO:0000313" key="2">
    <source>
        <dbReference type="Proteomes" id="UP001381693"/>
    </source>
</evidence>
<dbReference type="EMBL" id="JAXCGZ010008292">
    <property type="protein sequence ID" value="KAK7077767.1"/>
    <property type="molecule type" value="Genomic_DNA"/>
</dbReference>
<name>A0AAN9ABH9_HALRR</name>
<proteinExistence type="predicted"/>
<dbReference type="Proteomes" id="UP001381693">
    <property type="component" value="Unassembled WGS sequence"/>
</dbReference>